<protein>
    <submittedName>
        <fullName evidence="1">Uncharacterized protein</fullName>
    </submittedName>
</protein>
<keyword evidence="2" id="KW-1185">Reference proteome</keyword>
<proteinExistence type="predicted"/>
<evidence type="ECO:0000313" key="1">
    <source>
        <dbReference type="EMBL" id="TBU07653.1"/>
    </source>
</evidence>
<reference evidence="1 2" key="1">
    <citation type="submission" date="2017-12" db="EMBL/GenBank/DDBJ databases">
        <authorList>
            <person name="Pombert J.-F."/>
            <person name="Haag K.L."/>
            <person name="Ebert D."/>
        </authorList>
    </citation>
    <scope>NUCLEOTIDE SEQUENCE [LARGE SCALE GENOMIC DNA]</scope>
    <source>
        <strain evidence="1">BE-OM-2</strain>
    </source>
</reference>
<gene>
    <name evidence="1" type="ORF">CWI36_0245p0010</name>
</gene>
<organism evidence="1 2">
    <name type="scientific">Hamiltosporidium magnivora</name>
    <dbReference type="NCBI Taxonomy" id="148818"/>
    <lineage>
        <taxon>Eukaryota</taxon>
        <taxon>Fungi</taxon>
        <taxon>Fungi incertae sedis</taxon>
        <taxon>Microsporidia</taxon>
        <taxon>Dubosqiidae</taxon>
        <taxon>Hamiltosporidium</taxon>
    </lineage>
</organism>
<evidence type="ECO:0000313" key="2">
    <source>
        <dbReference type="Proteomes" id="UP000291404"/>
    </source>
</evidence>
<dbReference type="EMBL" id="PITI01000245">
    <property type="protein sequence ID" value="TBU07653.1"/>
    <property type="molecule type" value="Genomic_DNA"/>
</dbReference>
<name>A0A4Q9LHN8_9MICR</name>
<accession>A0A4Q9LHN8</accession>
<sequence length="626" mass="73940">MLLFICKFSKCFIGFINSATVSKEDNSLSVYNDQTVNSNYMTSVNARGSSECEFIKRKTKRDKLNHIIDLINKKRRLEISRQKSEWNIFNKVSPENTSSNDNSIYTFCSHKIDQLNMKTKTDTGILIDTTTSVHNESTNSLSKYKSNEETKKHRVPNLEEYHGTKYSCDAVSTSNQFPNEIKIPSSYSTAEQQSIHEQINFDSKKYFLDHINTFETLCLPTSRYRNQSDELNIKAKIKGFIQNIKSFLNNIDEELPNKVHVNNTNHILNDENISDMLKEEKLFLKTSFRSDVLRDIDRMFSFALKLVEYERNNKIKLQGAYLSSFINKNGFMNVLDKLKTCAEIYFLHELIAIKNIYNTGFEQNIQDGYILYTCFLFDVLFTRVETILSNMKDPTIKMSAGTKTHNRAYKQRIPILNLDIEIFFLKSIFMRILYGCKDGKNVGKIYALILLTEFRFKIYDFNNKSLKYYIPGITKLIIVYTNMIRSIKPSQSLENFTGKMLLFFRDNKVPEINLLDLDKFLVNEALEEIIDFFFQLIKEVQAEYKIRKKYKCRVNTMRIKYKWCMDIIDSNNKNIKDKKLLLNFLVFYYSQVRSFLCPKYQFEIYISYYSWNIRMNEFNNKFKYIN</sequence>
<dbReference type="Proteomes" id="UP000291404">
    <property type="component" value="Unassembled WGS sequence"/>
</dbReference>
<dbReference type="AlphaFoldDB" id="A0A4Q9LHN8"/>
<comment type="caution">
    <text evidence="1">The sequence shown here is derived from an EMBL/GenBank/DDBJ whole genome shotgun (WGS) entry which is preliminary data.</text>
</comment>
<dbReference type="VEuPathDB" id="MicrosporidiaDB:CWI36_0245p0010"/>
<dbReference type="VEuPathDB" id="MicrosporidiaDB:CWI39_0212p0010"/>